<protein>
    <recommendedName>
        <fullName evidence="4">Secreted protein</fullName>
    </recommendedName>
</protein>
<name>A0A6A4C828_9STRA</name>
<feature type="chain" id="PRO_5025425993" description="Secreted protein" evidence="1">
    <location>
        <begin position="25"/>
        <end position="77"/>
    </location>
</feature>
<evidence type="ECO:0008006" key="4">
    <source>
        <dbReference type="Google" id="ProtNLM"/>
    </source>
</evidence>
<dbReference type="AlphaFoldDB" id="A0A6A4C828"/>
<proteinExistence type="predicted"/>
<reference evidence="2 3" key="1">
    <citation type="submission" date="2018-08" db="EMBL/GenBank/DDBJ databases">
        <title>Genomic investigation of the strawberry pathogen Phytophthora fragariae indicates pathogenicity is determined by transcriptional variation in three key races.</title>
        <authorList>
            <person name="Adams T.M."/>
            <person name="Armitage A.D."/>
            <person name="Sobczyk M.K."/>
            <person name="Bates H.J."/>
            <person name="Dunwell J.M."/>
            <person name="Nellist C.F."/>
            <person name="Harrison R.J."/>
        </authorList>
    </citation>
    <scope>NUCLEOTIDE SEQUENCE [LARGE SCALE GENOMIC DNA]</scope>
    <source>
        <strain evidence="2 3">A4</strain>
    </source>
</reference>
<dbReference type="Proteomes" id="UP000437068">
    <property type="component" value="Unassembled WGS sequence"/>
</dbReference>
<organism evidence="2 3">
    <name type="scientific">Phytophthora fragariae</name>
    <dbReference type="NCBI Taxonomy" id="53985"/>
    <lineage>
        <taxon>Eukaryota</taxon>
        <taxon>Sar</taxon>
        <taxon>Stramenopiles</taxon>
        <taxon>Oomycota</taxon>
        <taxon>Peronosporomycetes</taxon>
        <taxon>Peronosporales</taxon>
        <taxon>Peronosporaceae</taxon>
        <taxon>Phytophthora</taxon>
    </lineage>
</organism>
<comment type="caution">
    <text evidence="2">The sequence shown here is derived from an EMBL/GenBank/DDBJ whole genome shotgun (WGS) entry which is preliminary data.</text>
</comment>
<evidence type="ECO:0000256" key="1">
    <source>
        <dbReference type="SAM" id="SignalP"/>
    </source>
</evidence>
<accession>A0A6A4C828</accession>
<gene>
    <name evidence="2" type="ORF">PF001_g23100</name>
</gene>
<evidence type="ECO:0000313" key="2">
    <source>
        <dbReference type="EMBL" id="KAE9282879.1"/>
    </source>
</evidence>
<evidence type="ECO:0000313" key="3">
    <source>
        <dbReference type="Proteomes" id="UP000437068"/>
    </source>
</evidence>
<keyword evidence="1" id="KW-0732">Signal</keyword>
<dbReference type="EMBL" id="QXGE01002323">
    <property type="protein sequence ID" value="KAE9282879.1"/>
    <property type="molecule type" value="Genomic_DNA"/>
</dbReference>
<sequence length="77" mass="8823">MVILCIRSAFPLLDWLRASLRCLATLVCLQNRSTFWYFPPESIRRTWIRQLNCFSKNTKKCSNCLAAGPNAARLGCN</sequence>
<feature type="signal peptide" evidence="1">
    <location>
        <begin position="1"/>
        <end position="24"/>
    </location>
</feature>